<dbReference type="Pfam" id="PF13581">
    <property type="entry name" value="HATPase_c_2"/>
    <property type="match status" value="1"/>
</dbReference>
<sequence>MDAYGIREPRLRSVLPFRAVPEELGRLRSAVREQLGLWGLTDLLNDAELVTGELAANVYRHVGEGATASLVLMMGDGRLRLEVHDECYAVPTLRHPADRDESGRGLRLLAAVTAGWGTLLTASGKAVWCEFLLGTGEECLRLRRAVSALETYGCLAGRLTPVGVRSLAALEGSATDLITDLLHWLAKQGRDPDDVLNRARTSHGEETGVA</sequence>
<keyword evidence="3" id="KW-0547">Nucleotide-binding</keyword>
<evidence type="ECO:0000313" key="4">
    <source>
        <dbReference type="Proteomes" id="UP000230407"/>
    </source>
</evidence>
<dbReference type="InterPro" id="IPR050267">
    <property type="entry name" value="Anti-sigma-factor_SerPK"/>
</dbReference>
<dbReference type="PANTHER" id="PTHR35526:SF3">
    <property type="entry name" value="ANTI-SIGMA-F FACTOR RSBW"/>
    <property type="match status" value="1"/>
</dbReference>
<dbReference type="SUPFAM" id="SSF55874">
    <property type="entry name" value="ATPase domain of HSP90 chaperone/DNA topoisomerase II/histidine kinase"/>
    <property type="match status" value="1"/>
</dbReference>
<name>A0A2M8M4R8_9ACTN</name>
<dbReference type="Proteomes" id="UP000230407">
    <property type="component" value="Unassembled WGS sequence"/>
</dbReference>
<evidence type="ECO:0000256" key="1">
    <source>
        <dbReference type="ARBA" id="ARBA00022527"/>
    </source>
</evidence>
<evidence type="ECO:0000259" key="2">
    <source>
        <dbReference type="Pfam" id="PF13581"/>
    </source>
</evidence>
<dbReference type="RefSeq" id="WP_100201153.1">
    <property type="nucleotide sequence ID" value="NZ_PGGW01000018.1"/>
</dbReference>
<keyword evidence="3" id="KW-0067">ATP-binding</keyword>
<dbReference type="AlphaFoldDB" id="A0A2M8M4R8"/>
<keyword evidence="4" id="KW-1185">Reference proteome</keyword>
<gene>
    <name evidence="3" type="ORF">CUT44_06230</name>
</gene>
<dbReference type="PANTHER" id="PTHR35526">
    <property type="entry name" value="ANTI-SIGMA-F FACTOR RSBW-RELATED"/>
    <property type="match status" value="1"/>
</dbReference>
<comment type="caution">
    <text evidence="3">The sequence shown here is derived from an EMBL/GenBank/DDBJ whole genome shotgun (WGS) entry which is preliminary data.</text>
</comment>
<keyword evidence="1" id="KW-0418">Kinase</keyword>
<dbReference type="GO" id="GO:0005524">
    <property type="term" value="F:ATP binding"/>
    <property type="evidence" value="ECO:0007669"/>
    <property type="project" value="UniProtKB-KW"/>
</dbReference>
<dbReference type="InterPro" id="IPR036890">
    <property type="entry name" value="HATPase_C_sf"/>
</dbReference>
<dbReference type="InterPro" id="IPR003594">
    <property type="entry name" value="HATPase_dom"/>
</dbReference>
<proteinExistence type="predicted"/>
<evidence type="ECO:0000313" key="3">
    <source>
        <dbReference type="EMBL" id="PJE99178.1"/>
    </source>
</evidence>
<dbReference type="EMBL" id="PGGW01000018">
    <property type="protein sequence ID" value="PJE99178.1"/>
    <property type="molecule type" value="Genomic_DNA"/>
</dbReference>
<protein>
    <submittedName>
        <fullName evidence="3">ATP-binding protein</fullName>
    </submittedName>
</protein>
<keyword evidence="1" id="KW-0808">Transferase</keyword>
<dbReference type="GO" id="GO:0004674">
    <property type="term" value="F:protein serine/threonine kinase activity"/>
    <property type="evidence" value="ECO:0007669"/>
    <property type="project" value="UniProtKB-KW"/>
</dbReference>
<dbReference type="Gene3D" id="3.30.565.10">
    <property type="entry name" value="Histidine kinase-like ATPase, C-terminal domain"/>
    <property type="match status" value="1"/>
</dbReference>
<reference evidence="3 4" key="1">
    <citation type="submission" date="2017-11" db="EMBL/GenBank/DDBJ databases">
        <title>Streptomyces carmine sp. nov., a novel actinomycete isolated from Sophora alopecuroides in Xinjiang, China.</title>
        <authorList>
            <person name="Wang Y."/>
            <person name="Luo X."/>
            <person name="Wan C."/>
            <person name="Zhang L."/>
        </authorList>
    </citation>
    <scope>NUCLEOTIDE SEQUENCE [LARGE SCALE GENOMIC DNA]</scope>
    <source>
        <strain evidence="3 4">TRM SA0054</strain>
    </source>
</reference>
<organism evidence="3 4">
    <name type="scientific">Streptomyces carminius</name>
    <dbReference type="NCBI Taxonomy" id="2665496"/>
    <lineage>
        <taxon>Bacteria</taxon>
        <taxon>Bacillati</taxon>
        <taxon>Actinomycetota</taxon>
        <taxon>Actinomycetes</taxon>
        <taxon>Kitasatosporales</taxon>
        <taxon>Streptomycetaceae</taxon>
        <taxon>Streptomyces</taxon>
    </lineage>
</organism>
<keyword evidence="1" id="KW-0723">Serine/threonine-protein kinase</keyword>
<accession>A0A2M8M4R8</accession>
<feature type="domain" description="Histidine kinase/HSP90-like ATPase" evidence="2">
    <location>
        <begin position="17"/>
        <end position="112"/>
    </location>
</feature>
<dbReference type="CDD" id="cd16936">
    <property type="entry name" value="HATPase_RsbW-like"/>
    <property type="match status" value="1"/>
</dbReference>